<dbReference type="InterPro" id="IPR050319">
    <property type="entry name" value="ABC_transp_ATP-bind"/>
</dbReference>
<dbReference type="PANTHER" id="PTHR43776:SF7">
    <property type="entry name" value="D,D-DIPEPTIDE TRANSPORT ATP-BINDING PROTEIN DDPF-RELATED"/>
    <property type="match status" value="1"/>
</dbReference>
<dbReference type="AlphaFoldDB" id="G0HYD3"/>
<evidence type="ECO:0000256" key="4">
    <source>
        <dbReference type="ARBA" id="ARBA00022840"/>
    </source>
</evidence>
<proteinExistence type="inferred from homology"/>
<organism evidence="6 7">
    <name type="scientific">Haloarcula hispanica (strain ATCC 33960 / DSM 4426 / JCM 8911 / NBRC 102182 / NCIMB 2187 / VKM B-1755)</name>
    <dbReference type="NCBI Taxonomy" id="634497"/>
    <lineage>
        <taxon>Archaea</taxon>
        <taxon>Methanobacteriati</taxon>
        <taxon>Methanobacteriota</taxon>
        <taxon>Stenosarchaea group</taxon>
        <taxon>Halobacteria</taxon>
        <taxon>Halobacteriales</taxon>
        <taxon>Haloarculaceae</taxon>
        <taxon>Haloarcula</taxon>
    </lineage>
</organism>
<dbReference type="InterPro" id="IPR017871">
    <property type="entry name" value="ABC_transporter-like_CS"/>
</dbReference>
<gene>
    <name evidence="6" type="primary">oppF2</name>
    <name evidence="6" type="ordered locus">HAH_2539</name>
</gene>
<dbReference type="CDD" id="cd03257">
    <property type="entry name" value="ABC_NikE_OppD_transporters"/>
    <property type="match status" value="1"/>
</dbReference>
<evidence type="ECO:0000256" key="2">
    <source>
        <dbReference type="ARBA" id="ARBA00022448"/>
    </source>
</evidence>
<sequence>MAQTTREGNRMAKTADSPILEVENLTKYYESGGTIVDTLLGRSQEVKALDGVDLELYPGETLGIVGESGCGKTTLAQTLLRLIEPTAGSVRYKGEDLTGASDDRLRALRKDIQYIFQDPFASLNPRLTVGDIVGEPLDIHGIADGEERTERVKELLETVGLSPRHTHRYPHEFSGGQRQRIGIARALAVDPEVIVCDEPVSALDVSVQAQILNLLEDLQDEFGLSYIVIAHDLSVVEHISDRVGVLYLGEFAEVGPTEDVFQPPYHPYAEALLSAIPEPDPGWEGDRIFLSGDVPSPLNPPSGCRFHTRCPKVIQPEGTDMAQSEWRSLMDLKQRLRKADSLEAVTAVQEGVEDEDLSQLSRSALETRVRAEFGLPDTVGDREAEDVLAAALDHLHDEAFEDALAAMNDAFSSPCERTDPALFDVGDDHRIACLLHDDERPDTPTRTG</sequence>
<protein>
    <submittedName>
        <fullName evidence="6">Oligopeptide ABC transporter ATP-binding protein</fullName>
    </submittedName>
</protein>
<name>G0HYD3_HALHT</name>
<dbReference type="FunFam" id="3.40.50.300:FF:000016">
    <property type="entry name" value="Oligopeptide ABC transporter ATP-binding component"/>
    <property type="match status" value="1"/>
</dbReference>
<comment type="similarity">
    <text evidence="1">Belongs to the ABC transporter superfamily.</text>
</comment>
<dbReference type="GO" id="GO:0015833">
    <property type="term" value="P:peptide transport"/>
    <property type="evidence" value="ECO:0007669"/>
    <property type="project" value="InterPro"/>
</dbReference>
<dbReference type="Proteomes" id="UP000005629">
    <property type="component" value="Chromosome I"/>
</dbReference>
<dbReference type="NCBIfam" id="TIGR01727">
    <property type="entry name" value="oligo_HPY"/>
    <property type="match status" value="1"/>
</dbReference>
<dbReference type="GO" id="GO:0005524">
    <property type="term" value="F:ATP binding"/>
    <property type="evidence" value="ECO:0007669"/>
    <property type="project" value="UniProtKB-KW"/>
</dbReference>
<dbReference type="InterPro" id="IPR003439">
    <property type="entry name" value="ABC_transporter-like_ATP-bd"/>
</dbReference>
<evidence type="ECO:0000313" key="7">
    <source>
        <dbReference type="Proteomes" id="UP000005629"/>
    </source>
</evidence>
<dbReference type="STRING" id="634497.HAH_2539"/>
<evidence type="ECO:0000259" key="5">
    <source>
        <dbReference type="PROSITE" id="PS50893"/>
    </source>
</evidence>
<keyword evidence="3" id="KW-0547">Nucleotide-binding</keyword>
<evidence type="ECO:0000256" key="3">
    <source>
        <dbReference type="ARBA" id="ARBA00022741"/>
    </source>
</evidence>
<dbReference type="SMART" id="SM00382">
    <property type="entry name" value="AAA"/>
    <property type="match status" value="1"/>
</dbReference>
<dbReference type="PROSITE" id="PS50893">
    <property type="entry name" value="ABC_TRANSPORTER_2"/>
    <property type="match status" value="1"/>
</dbReference>
<dbReference type="KEGG" id="hhi:HAH_2539"/>
<evidence type="ECO:0000256" key="1">
    <source>
        <dbReference type="ARBA" id="ARBA00005417"/>
    </source>
</evidence>
<dbReference type="PANTHER" id="PTHR43776">
    <property type="entry name" value="TRANSPORT ATP-BINDING PROTEIN"/>
    <property type="match status" value="1"/>
</dbReference>
<evidence type="ECO:0000313" key="6">
    <source>
        <dbReference type="EMBL" id="AEM58125.1"/>
    </source>
</evidence>
<reference evidence="6 7" key="1">
    <citation type="journal article" date="2011" name="J. Bacteriol.">
        <title>Complete genome sequence of Haloarcula hispanica, a model haloarchaeon for studying genetics, metabolism, and virus-host interaction.</title>
        <authorList>
            <person name="Liu H."/>
            <person name="Wu Z."/>
            <person name="Li M."/>
            <person name="Zhang F."/>
            <person name="Zheng H."/>
            <person name="Han J."/>
            <person name="Liu J."/>
            <person name="Zhou J."/>
            <person name="Wang S."/>
            <person name="Xiang H."/>
        </authorList>
    </citation>
    <scope>NUCLEOTIDE SEQUENCE [LARGE SCALE GENOMIC DNA]</scope>
    <source>
        <strain evidence="7">ATCC 33960 / DSM 4426 / JCM 8911 / NBRC 102182 / NCIMB 2187 / VKM B-1755</strain>
    </source>
</reference>
<dbReference type="PROSITE" id="PS00211">
    <property type="entry name" value="ABC_TRANSPORTER_1"/>
    <property type="match status" value="1"/>
</dbReference>
<dbReference type="eggNOG" id="arCOG00184">
    <property type="taxonomic scope" value="Archaea"/>
</dbReference>
<dbReference type="SUPFAM" id="SSF52540">
    <property type="entry name" value="P-loop containing nucleoside triphosphate hydrolases"/>
    <property type="match status" value="1"/>
</dbReference>
<dbReference type="EMBL" id="CP002921">
    <property type="protein sequence ID" value="AEM58125.1"/>
    <property type="molecule type" value="Genomic_DNA"/>
</dbReference>
<dbReference type="InterPro" id="IPR013563">
    <property type="entry name" value="Oligopep_ABC_C"/>
</dbReference>
<keyword evidence="2" id="KW-0813">Transport</keyword>
<keyword evidence="4 6" id="KW-0067">ATP-binding</keyword>
<dbReference type="Pfam" id="PF00005">
    <property type="entry name" value="ABC_tran"/>
    <property type="match status" value="1"/>
</dbReference>
<dbReference type="InterPro" id="IPR003593">
    <property type="entry name" value="AAA+_ATPase"/>
</dbReference>
<feature type="domain" description="ABC transporter" evidence="5">
    <location>
        <begin position="20"/>
        <end position="273"/>
    </location>
</feature>
<accession>G0HYD3</accession>
<dbReference type="Gene3D" id="3.40.50.300">
    <property type="entry name" value="P-loop containing nucleotide triphosphate hydrolases"/>
    <property type="match status" value="1"/>
</dbReference>
<dbReference type="Pfam" id="PF08352">
    <property type="entry name" value="oligo_HPY"/>
    <property type="match status" value="1"/>
</dbReference>
<dbReference type="InterPro" id="IPR027417">
    <property type="entry name" value="P-loop_NTPase"/>
</dbReference>
<dbReference type="GO" id="GO:0016887">
    <property type="term" value="F:ATP hydrolysis activity"/>
    <property type="evidence" value="ECO:0007669"/>
    <property type="project" value="InterPro"/>
</dbReference>
<dbReference type="HOGENOM" id="CLU_000604_1_23_2"/>
<dbReference type="GO" id="GO:0055085">
    <property type="term" value="P:transmembrane transport"/>
    <property type="evidence" value="ECO:0007669"/>
    <property type="project" value="UniProtKB-ARBA"/>
</dbReference>